<gene>
    <name evidence="1" type="ORF">VNO78_10344</name>
</gene>
<dbReference type="Proteomes" id="UP001386955">
    <property type="component" value="Unassembled WGS sequence"/>
</dbReference>
<dbReference type="EMBL" id="JAYMYS010000003">
    <property type="protein sequence ID" value="KAK7399168.1"/>
    <property type="molecule type" value="Genomic_DNA"/>
</dbReference>
<organism evidence="1 2">
    <name type="scientific">Psophocarpus tetragonolobus</name>
    <name type="common">Winged bean</name>
    <name type="synonym">Dolichos tetragonolobus</name>
    <dbReference type="NCBI Taxonomy" id="3891"/>
    <lineage>
        <taxon>Eukaryota</taxon>
        <taxon>Viridiplantae</taxon>
        <taxon>Streptophyta</taxon>
        <taxon>Embryophyta</taxon>
        <taxon>Tracheophyta</taxon>
        <taxon>Spermatophyta</taxon>
        <taxon>Magnoliopsida</taxon>
        <taxon>eudicotyledons</taxon>
        <taxon>Gunneridae</taxon>
        <taxon>Pentapetalae</taxon>
        <taxon>rosids</taxon>
        <taxon>fabids</taxon>
        <taxon>Fabales</taxon>
        <taxon>Fabaceae</taxon>
        <taxon>Papilionoideae</taxon>
        <taxon>50 kb inversion clade</taxon>
        <taxon>NPAAA clade</taxon>
        <taxon>indigoferoid/millettioid clade</taxon>
        <taxon>Phaseoleae</taxon>
        <taxon>Psophocarpus</taxon>
    </lineage>
</organism>
<accession>A0AAN9SKL3</accession>
<proteinExistence type="predicted"/>
<protein>
    <submittedName>
        <fullName evidence="1">Uncharacterized protein</fullName>
    </submittedName>
</protein>
<sequence>MIQIADEVTLQDANGTCNVHIIDARRYDEVASCDGSQTLHIHNLPDLVKELVYCLLSQNLPLNSPTLNPNSLEFKKSLCYTPHILSSHLTPSVAPNAAIIIDFVKRHLTTHNRSFEAFSLVDLFSKFAFKA</sequence>
<comment type="caution">
    <text evidence="1">The sequence shown here is derived from an EMBL/GenBank/DDBJ whole genome shotgun (WGS) entry which is preliminary data.</text>
</comment>
<dbReference type="AlphaFoldDB" id="A0AAN9SKL3"/>
<keyword evidence="2" id="KW-1185">Reference proteome</keyword>
<evidence type="ECO:0000313" key="2">
    <source>
        <dbReference type="Proteomes" id="UP001386955"/>
    </source>
</evidence>
<evidence type="ECO:0000313" key="1">
    <source>
        <dbReference type="EMBL" id="KAK7399168.1"/>
    </source>
</evidence>
<name>A0AAN9SKL3_PSOTE</name>
<reference evidence="1 2" key="1">
    <citation type="submission" date="2024-01" db="EMBL/GenBank/DDBJ databases">
        <title>The genomes of 5 underutilized Papilionoideae crops provide insights into root nodulation and disease resistanc.</title>
        <authorList>
            <person name="Jiang F."/>
        </authorList>
    </citation>
    <scope>NUCLEOTIDE SEQUENCE [LARGE SCALE GENOMIC DNA]</scope>
    <source>
        <strain evidence="1">DUOXIRENSHENG_FW03</strain>
        <tissue evidence="1">Leaves</tissue>
    </source>
</reference>